<evidence type="ECO:0000313" key="1">
    <source>
        <dbReference type="EMBL" id="SEB07020.1"/>
    </source>
</evidence>
<dbReference type="Proteomes" id="UP000199656">
    <property type="component" value="Unassembled WGS sequence"/>
</dbReference>
<organism evidence="1 2">
    <name type="scientific">Chitinophaga terrae</name>
    <name type="common">ex Kim and Jung 2007</name>
    <dbReference type="NCBI Taxonomy" id="408074"/>
    <lineage>
        <taxon>Bacteria</taxon>
        <taxon>Pseudomonadati</taxon>
        <taxon>Bacteroidota</taxon>
        <taxon>Chitinophagia</taxon>
        <taxon>Chitinophagales</taxon>
        <taxon>Chitinophagaceae</taxon>
        <taxon>Chitinophaga</taxon>
    </lineage>
</organism>
<dbReference type="STRING" id="408074.SAMN05660909_05147"/>
<keyword evidence="2" id="KW-1185">Reference proteome</keyword>
<evidence type="ECO:0008006" key="3">
    <source>
        <dbReference type="Google" id="ProtNLM"/>
    </source>
</evidence>
<dbReference type="RefSeq" id="WP_089765498.1">
    <property type="nucleotide sequence ID" value="NZ_BKAT01000059.1"/>
</dbReference>
<evidence type="ECO:0000313" key="2">
    <source>
        <dbReference type="Proteomes" id="UP000199656"/>
    </source>
</evidence>
<reference evidence="2" key="1">
    <citation type="submission" date="2016-10" db="EMBL/GenBank/DDBJ databases">
        <authorList>
            <person name="Varghese N."/>
            <person name="Submissions S."/>
        </authorList>
    </citation>
    <scope>NUCLEOTIDE SEQUENCE [LARGE SCALE GENOMIC DNA]</scope>
    <source>
        <strain evidence="2">DSM 23920</strain>
    </source>
</reference>
<dbReference type="AlphaFoldDB" id="A0A1H4GDF5"/>
<dbReference type="EMBL" id="FNRL01000036">
    <property type="protein sequence ID" value="SEB07020.1"/>
    <property type="molecule type" value="Genomic_DNA"/>
</dbReference>
<sequence>MKKLPFSKVDASAITVRPFVLPKDAQLIYQWGYHTFGSQAWQGIRTLEEIMKVFKSIEESDIAQAFIVETEYGMPIFEIDLRLANTDPLSTAFQCAADDHLCAFFFPATGDNVLMQLGLAVCLKYLLLETEGIGRMLMPIYKRETFLEKTLAAVGFKKIKVSKPAKILSLYAISKDEFLHLSHC</sequence>
<proteinExistence type="predicted"/>
<gene>
    <name evidence="1" type="ORF">SAMN05660909_05147</name>
</gene>
<protein>
    <recommendedName>
        <fullName evidence="3">N-acetyltransferase</fullName>
    </recommendedName>
</protein>
<dbReference type="Gene3D" id="3.40.630.30">
    <property type="match status" value="1"/>
</dbReference>
<name>A0A1H4GDF5_9BACT</name>
<accession>A0A1H4GDF5</accession>